<protein>
    <submittedName>
        <fullName evidence="7">DoxX family membrane protein</fullName>
    </submittedName>
</protein>
<gene>
    <name evidence="7" type="ORF">GCM10009754_74180</name>
</gene>
<dbReference type="RefSeq" id="WP_344429740.1">
    <property type="nucleotide sequence ID" value="NZ_BAAANN010000042.1"/>
</dbReference>
<evidence type="ECO:0000256" key="3">
    <source>
        <dbReference type="ARBA" id="ARBA00022989"/>
    </source>
</evidence>
<evidence type="ECO:0000256" key="4">
    <source>
        <dbReference type="ARBA" id="ARBA00023136"/>
    </source>
</evidence>
<name>A0ABN2SF41_9PSEU</name>
<evidence type="ECO:0000256" key="2">
    <source>
        <dbReference type="ARBA" id="ARBA00022692"/>
    </source>
</evidence>
<comment type="subcellular location">
    <subcellularLocation>
        <location evidence="1">Membrane</location>
        <topology evidence="1">Multi-pass membrane protein</topology>
    </subcellularLocation>
</comment>
<keyword evidence="3 5" id="KW-1133">Transmembrane helix</keyword>
<evidence type="ECO:0000256" key="5">
    <source>
        <dbReference type="SAM" id="Phobius"/>
    </source>
</evidence>
<dbReference type="Proteomes" id="UP001501116">
    <property type="component" value="Unassembled WGS sequence"/>
</dbReference>
<dbReference type="EMBL" id="BAAANN010000042">
    <property type="protein sequence ID" value="GAA1985663.1"/>
    <property type="molecule type" value="Genomic_DNA"/>
</dbReference>
<keyword evidence="4 5" id="KW-0472">Membrane</keyword>
<organism evidence="7 8">
    <name type="scientific">Amycolatopsis minnesotensis</name>
    <dbReference type="NCBI Taxonomy" id="337894"/>
    <lineage>
        <taxon>Bacteria</taxon>
        <taxon>Bacillati</taxon>
        <taxon>Actinomycetota</taxon>
        <taxon>Actinomycetes</taxon>
        <taxon>Pseudonocardiales</taxon>
        <taxon>Pseudonocardiaceae</taxon>
        <taxon>Amycolatopsis</taxon>
    </lineage>
</organism>
<evidence type="ECO:0000256" key="1">
    <source>
        <dbReference type="ARBA" id="ARBA00004141"/>
    </source>
</evidence>
<accession>A0ABN2SF41</accession>
<keyword evidence="2 5" id="KW-0812">Transmembrane</keyword>
<keyword evidence="8" id="KW-1185">Reference proteome</keyword>
<dbReference type="Pfam" id="PF07291">
    <property type="entry name" value="MauE"/>
    <property type="match status" value="1"/>
</dbReference>
<dbReference type="InterPro" id="IPR009908">
    <property type="entry name" value="Methylamine_util_MauE"/>
</dbReference>
<evidence type="ECO:0000313" key="8">
    <source>
        <dbReference type="Proteomes" id="UP001501116"/>
    </source>
</evidence>
<feature type="domain" description="Methylamine utilisation protein MauE" evidence="6">
    <location>
        <begin position="4"/>
        <end position="134"/>
    </location>
</feature>
<proteinExistence type="predicted"/>
<evidence type="ECO:0000259" key="6">
    <source>
        <dbReference type="Pfam" id="PF07291"/>
    </source>
</evidence>
<feature type="transmembrane region" description="Helical" evidence="5">
    <location>
        <begin position="72"/>
        <end position="93"/>
    </location>
</feature>
<evidence type="ECO:0000313" key="7">
    <source>
        <dbReference type="EMBL" id="GAA1985663.1"/>
    </source>
</evidence>
<reference evidence="7 8" key="1">
    <citation type="journal article" date="2019" name="Int. J. Syst. Evol. Microbiol.">
        <title>The Global Catalogue of Microorganisms (GCM) 10K type strain sequencing project: providing services to taxonomists for standard genome sequencing and annotation.</title>
        <authorList>
            <consortium name="The Broad Institute Genomics Platform"/>
            <consortium name="The Broad Institute Genome Sequencing Center for Infectious Disease"/>
            <person name="Wu L."/>
            <person name="Ma J."/>
        </authorList>
    </citation>
    <scope>NUCLEOTIDE SEQUENCE [LARGE SCALE GENOMIC DNA]</scope>
    <source>
        <strain evidence="7 8">JCM 14545</strain>
    </source>
</reference>
<sequence>MLDVVGTVVRLGLAAVWLAYGTAKFLDPGQTHVAVQAYDILPNGLVGLVATAMPLLEIIVGLALLFGVLTRWAAIVSGLMLLAFIGAIAQAWARGLTIDCGCFSGGGQVAADQTEYPWEILRDIGYLTLAVWLTVRPRTRFSTDGWLGRGRGNSGLPVHDYSGEPEGT</sequence>
<feature type="transmembrane region" description="Helical" evidence="5">
    <location>
        <begin position="45"/>
        <end position="65"/>
    </location>
</feature>
<comment type="caution">
    <text evidence="7">The sequence shown here is derived from an EMBL/GenBank/DDBJ whole genome shotgun (WGS) entry which is preliminary data.</text>
</comment>